<evidence type="ECO:0000313" key="2">
    <source>
        <dbReference type="Proteomes" id="UP001597502"/>
    </source>
</evidence>
<name>A0ABW5V615_9BACI</name>
<evidence type="ECO:0000313" key="1">
    <source>
        <dbReference type="EMBL" id="MFD2759994.1"/>
    </source>
</evidence>
<dbReference type="RefSeq" id="WP_382391041.1">
    <property type="nucleotide sequence ID" value="NZ_JBHUNA010000005.1"/>
</dbReference>
<dbReference type="EMBL" id="JBHUNA010000005">
    <property type="protein sequence ID" value="MFD2759994.1"/>
    <property type="molecule type" value="Genomic_DNA"/>
</dbReference>
<gene>
    <name evidence="1" type="ORF">ACFSUO_03215</name>
</gene>
<dbReference type="Proteomes" id="UP001597502">
    <property type="component" value="Unassembled WGS sequence"/>
</dbReference>
<evidence type="ECO:0008006" key="3">
    <source>
        <dbReference type="Google" id="ProtNLM"/>
    </source>
</evidence>
<comment type="caution">
    <text evidence="1">The sequence shown here is derived from an EMBL/GenBank/DDBJ whole genome shotgun (WGS) entry which is preliminary data.</text>
</comment>
<proteinExistence type="predicted"/>
<organism evidence="1 2">
    <name type="scientific">Lentibacillus juripiscarius</name>
    <dbReference type="NCBI Taxonomy" id="257446"/>
    <lineage>
        <taxon>Bacteria</taxon>
        <taxon>Bacillati</taxon>
        <taxon>Bacillota</taxon>
        <taxon>Bacilli</taxon>
        <taxon>Bacillales</taxon>
        <taxon>Bacillaceae</taxon>
        <taxon>Lentibacillus</taxon>
    </lineage>
</organism>
<accession>A0ABW5V615</accession>
<reference evidence="2" key="1">
    <citation type="journal article" date="2019" name="Int. J. Syst. Evol. Microbiol.">
        <title>The Global Catalogue of Microorganisms (GCM) 10K type strain sequencing project: providing services to taxonomists for standard genome sequencing and annotation.</title>
        <authorList>
            <consortium name="The Broad Institute Genomics Platform"/>
            <consortium name="The Broad Institute Genome Sequencing Center for Infectious Disease"/>
            <person name="Wu L."/>
            <person name="Ma J."/>
        </authorList>
    </citation>
    <scope>NUCLEOTIDE SEQUENCE [LARGE SCALE GENOMIC DNA]</scope>
    <source>
        <strain evidence="2">TISTR 1535</strain>
    </source>
</reference>
<protein>
    <recommendedName>
        <fullName evidence="3">HlyD family secretion protein</fullName>
    </recommendedName>
</protein>
<keyword evidence="2" id="KW-1185">Reference proteome</keyword>
<sequence length="407" mass="45719">MKRYWRLIAIVTVVVLTVGTFYIQSTLSASSYPEVVFEKMSGNEEELEPVVLNGHYSTSSRGMGEGVRVTAEGSNYTGEQSFFERLQRGFYSQGIKQLQDKYRGFMRGKGGNIASYFETENTLAYAEVINQFIGSSASDMEFDIAVLDKESDETTSFTVPVPNRAMYNHAYIEDVQMVDGNLKVISQMYPKNGRGAKYVYSFDISKQEINGEEKIAAVENQNENTRVKIRILSSSDIKAAHNCVIYEKTEEPIIRDPERNQTSVTEKPANKGEKEYVVYNLETGEKKSMKLPEELAGADAIMYKNATLYLQNENQLTLYNVKTEEVGSQTELPSQDTAKQREAHSVLKIANGTMYVLATPVGMDQENPQTITIIDTKSGDVLYKGKIMTKKPLNEGKSLYFSGMQIK</sequence>